<keyword evidence="3" id="KW-1185">Reference proteome</keyword>
<dbReference type="InterPro" id="IPR052794">
    <property type="entry name" value="Mito_Ser_Protease_LACTB"/>
</dbReference>
<dbReference type="EMBL" id="JAODUO010001766">
    <property type="protein sequence ID" value="KAK2158812.1"/>
    <property type="molecule type" value="Genomic_DNA"/>
</dbReference>
<sequence>MLLAGFGMADVENAVPCTADSVMKIASISKPITMTVLARLWERGSIDIDAPIGRYVKTWPRKTWKGEKVRHSLVIRYT</sequence>
<reference evidence="2" key="1">
    <citation type="journal article" date="2023" name="Mol. Biol. Evol.">
        <title>Third-Generation Sequencing Reveals the Adaptive Role of the Epigenome in Three Deep-Sea Polychaetes.</title>
        <authorList>
            <person name="Perez M."/>
            <person name="Aroh O."/>
            <person name="Sun Y."/>
            <person name="Lan Y."/>
            <person name="Juniper S.K."/>
            <person name="Young C.R."/>
            <person name="Angers B."/>
            <person name="Qian P.Y."/>
        </authorList>
    </citation>
    <scope>NUCLEOTIDE SEQUENCE</scope>
    <source>
        <strain evidence="2">R07B-5</strain>
    </source>
</reference>
<accession>A0AAD9N6E5</accession>
<dbReference type="GO" id="GO:0019216">
    <property type="term" value="P:regulation of lipid metabolic process"/>
    <property type="evidence" value="ECO:0007669"/>
    <property type="project" value="TreeGrafter"/>
</dbReference>
<evidence type="ECO:0000313" key="3">
    <source>
        <dbReference type="Proteomes" id="UP001209878"/>
    </source>
</evidence>
<dbReference type="AlphaFoldDB" id="A0AAD9N6E5"/>
<protein>
    <recommendedName>
        <fullName evidence="1">Beta-lactamase-related domain-containing protein</fullName>
    </recommendedName>
</protein>
<organism evidence="2 3">
    <name type="scientific">Ridgeia piscesae</name>
    <name type="common">Tubeworm</name>
    <dbReference type="NCBI Taxonomy" id="27915"/>
    <lineage>
        <taxon>Eukaryota</taxon>
        <taxon>Metazoa</taxon>
        <taxon>Spiralia</taxon>
        <taxon>Lophotrochozoa</taxon>
        <taxon>Annelida</taxon>
        <taxon>Polychaeta</taxon>
        <taxon>Sedentaria</taxon>
        <taxon>Canalipalpata</taxon>
        <taxon>Sabellida</taxon>
        <taxon>Siboglinidae</taxon>
        <taxon>Ridgeia</taxon>
    </lineage>
</organism>
<dbReference type="PANTHER" id="PTHR46520:SF1">
    <property type="entry name" value="SERINE BETA-LACTAMASE-LIKE PROTEIN LACTB, MITOCHONDRIAL"/>
    <property type="match status" value="1"/>
</dbReference>
<dbReference type="InterPro" id="IPR012338">
    <property type="entry name" value="Beta-lactam/transpept-like"/>
</dbReference>
<comment type="caution">
    <text evidence="2">The sequence shown here is derived from an EMBL/GenBank/DDBJ whole genome shotgun (WGS) entry which is preliminary data.</text>
</comment>
<dbReference type="Proteomes" id="UP001209878">
    <property type="component" value="Unassembled WGS sequence"/>
</dbReference>
<feature type="domain" description="Beta-lactamase-related" evidence="1">
    <location>
        <begin position="3"/>
        <end position="66"/>
    </location>
</feature>
<dbReference type="GO" id="GO:0006508">
    <property type="term" value="P:proteolysis"/>
    <property type="evidence" value="ECO:0007669"/>
    <property type="project" value="TreeGrafter"/>
</dbReference>
<dbReference type="Gene3D" id="3.40.710.10">
    <property type="entry name" value="DD-peptidase/beta-lactamase superfamily"/>
    <property type="match status" value="1"/>
</dbReference>
<gene>
    <name evidence="2" type="ORF">NP493_1769g00013</name>
</gene>
<evidence type="ECO:0000259" key="1">
    <source>
        <dbReference type="Pfam" id="PF00144"/>
    </source>
</evidence>
<dbReference type="SUPFAM" id="SSF56601">
    <property type="entry name" value="beta-lactamase/transpeptidase-like"/>
    <property type="match status" value="1"/>
</dbReference>
<dbReference type="Pfam" id="PF00144">
    <property type="entry name" value="Beta-lactamase"/>
    <property type="match status" value="1"/>
</dbReference>
<dbReference type="GO" id="GO:0005739">
    <property type="term" value="C:mitochondrion"/>
    <property type="evidence" value="ECO:0007669"/>
    <property type="project" value="TreeGrafter"/>
</dbReference>
<name>A0AAD9N6E5_RIDPI</name>
<evidence type="ECO:0000313" key="2">
    <source>
        <dbReference type="EMBL" id="KAK2158812.1"/>
    </source>
</evidence>
<dbReference type="PANTHER" id="PTHR46520">
    <property type="entry name" value="SERINE BETA-LACTAMASE-LIKE PROTEIN LACTB, MITOCHONDRIAL"/>
    <property type="match status" value="1"/>
</dbReference>
<proteinExistence type="predicted"/>
<dbReference type="InterPro" id="IPR001466">
    <property type="entry name" value="Beta-lactam-related"/>
</dbReference>
<dbReference type="GO" id="GO:0008233">
    <property type="term" value="F:peptidase activity"/>
    <property type="evidence" value="ECO:0007669"/>
    <property type="project" value="TreeGrafter"/>
</dbReference>